<evidence type="ECO:0000313" key="2">
    <source>
        <dbReference type="Proteomes" id="UP001174136"/>
    </source>
</evidence>
<keyword evidence="2" id="KW-1185">Reference proteome</keyword>
<dbReference type="AlphaFoldDB" id="A0AA47MK81"/>
<organism evidence="1 2">
    <name type="scientific">Merluccius polli</name>
    <name type="common">Benguela hake</name>
    <name type="synonym">Merluccius cadenati</name>
    <dbReference type="NCBI Taxonomy" id="89951"/>
    <lineage>
        <taxon>Eukaryota</taxon>
        <taxon>Metazoa</taxon>
        <taxon>Chordata</taxon>
        <taxon>Craniata</taxon>
        <taxon>Vertebrata</taxon>
        <taxon>Euteleostomi</taxon>
        <taxon>Actinopterygii</taxon>
        <taxon>Neopterygii</taxon>
        <taxon>Teleostei</taxon>
        <taxon>Neoteleostei</taxon>
        <taxon>Acanthomorphata</taxon>
        <taxon>Zeiogadaria</taxon>
        <taxon>Gadariae</taxon>
        <taxon>Gadiformes</taxon>
        <taxon>Gadoidei</taxon>
        <taxon>Merlucciidae</taxon>
        <taxon>Merluccius</taxon>
    </lineage>
</organism>
<evidence type="ECO:0008006" key="3">
    <source>
        <dbReference type="Google" id="ProtNLM"/>
    </source>
</evidence>
<dbReference type="PANTHER" id="PTHR45749:SF21">
    <property type="entry name" value="DUF4371 DOMAIN-CONTAINING PROTEIN"/>
    <property type="match status" value="1"/>
</dbReference>
<dbReference type="Proteomes" id="UP001174136">
    <property type="component" value="Unassembled WGS sequence"/>
</dbReference>
<sequence>MPINALLSDAISKRQATARHVLELLFRTIRFLGSKGIPFRGDTTRDGNLYEMILERTYDQPKEQEWIKGRDNWMYNTIQNEIIQQFSHAVQRAIVAHSSESTFYGLMADGTTDESTTEQFSCSIQFVDNSLQLLNIPMERLVAYCFDGASNMSGYISGVQARLKELCPQSMWCVRAIAISRILTSYSALLATLTALKDDKGTRGDTRSKIVGLCKQARNGRALFGLLSCQALFEPCEAVARRLQSSNITALSALECANVLKQRIAALQRDENVEKMREKVNVYAATNDLRMPNTTARESRTPAHLRQTTEPEALGPNASILTWTREFYQAVDLVSSELERRFNQDTMMLAANRERAVIVAACGAPVDLDTLQLPKELDTGRLYLQLKMMHSVTGESSAPR</sequence>
<reference evidence="1" key="1">
    <citation type="journal article" date="2023" name="Front. Mar. Sci.">
        <title>A new Merluccius polli reference genome to investigate the effects of global change in West African waters.</title>
        <authorList>
            <person name="Mateo J.L."/>
            <person name="Blanco-Fernandez C."/>
            <person name="Garcia-Vazquez E."/>
            <person name="Machado-Schiaffino G."/>
        </authorList>
    </citation>
    <scope>NUCLEOTIDE SEQUENCE</scope>
    <source>
        <strain evidence="1">C29</strain>
        <tissue evidence="1">Fin</tissue>
    </source>
</reference>
<protein>
    <recommendedName>
        <fullName evidence="3">DUF4371 domain-containing protein</fullName>
    </recommendedName>
</protein>
<proteinExistence type="predicted"/>
<dbReference type="PANTHER" id="PTHR45749">
    <property type="match status" value="1"/>
</dbReference>
<accession>A0AA47MK81</accession>
<name>A0AA47MK81_MERPO</name>
<comment type="caution">
    <text evidence="1">The sequence shown here is derived from an EMBL/GenBank/DDBJ whole genome shotgun (WGS) entry which is preliminary data.</text>
</comment>
<gene>
    <name evidence="1" type="ORF">N1851_020466</name>
</gene>
<dbReference type="EMBL" id="JAOPHQ010003727">
    <property type="protein sequence ID" value="KAK0141868.1"/>
    <property type="molecule type" value="Genomic_DNA"/>
</dbReference>
<evidence type="ECO:0000313" key="1">
    <source>
        <dbReference type="EMBL" id="KAK0141868.1"/>
    </source>
</evidence>